<protein>
    <submittedName>
        <fullName evidence="1">Uncharacterized protein</fullName>
    </submittedName>
</protein>
<name>F2IJ36_FLUTR</name>
<accession>F2IJ36</accession>
<evidence type="ECO:0000313" key="1">
    <source>
        <dbReference type="EMBL" id="AEA43894.1"/>
    </source>
</evidence>
<dbReference type="KEGG" id="fte:Fluta_1907"/>
<organism evidence="1 2">
    <name type="scientific">Fluviicola taffensis (strain DSM 16823 / NCIMB 13979 / RW262)</name>
    <dbReference type="NCBI Taxonomy" id="755732"/>
    <lineage>
        <taxon>Bacteria</taxon>
        <taxon>Pseudomonadati</taxon>
        <taxon>Bacteroidota</taxon>
        <taxon>Flavobacteriia</taxon>
        <taxon>Flavobacteriales</taxon>
        <taxon>Crocinitomicaceae</taxon>
        <taxon>Fluviicola</taxon>
    </lineage>
</organism>
<dbReference type="PROSITE" id="PS51257">
    <property type="entry name" value="PROKAR_LIPOPROTEIN"/>
    <property type="match status" value="1"/>
</dbReference>
<evidence type="ECO:0000313" key="2">
    <source>
        <dbReference type="Proteomes" id="UP000007463"/>
    </source>
</evidence>
<dbReference type="EMBL" id="CP002542">
    <property type="protein sequence ID" value="AEA43894.1"/>
    <property type="molecule type" value="Genomic_DNA"/>
</dbReference>
<reference evidence="1 2" key="1">
    <citation type="journal article" date="2011" name="Stand. Genomic Sci.">
        <title>Complete genome sequence of the gliding freshwater bacterium Fluviicola taffensis type strain (RW262).</title>
        <authorList>
            <person name="Woyke T."/>
            <person name="Chertkov O."/>
            <person name="Lapidus A."/>
            <person name="Nolan M."/>
            <person name="Lucas S."/>
            <person name="Del Rio T.G."/>
            <person name="Tice H."/>
            <person name="Cheng J.F."/>
            <person name="Tapia R."/>
            <person name="Han C."/>
            <person name="Goodwin L."/>
            <person name="Pitluck S."/>
            <person name="Liolios K."/>
            <person name="Pagani I."/>
            <person name="Ivanova N."/>
            <person name="Huntemann M."/>
            <person name="Mavromatis K."/>
            <person name="Mikhailova N."/>
            <person name="Pati A."/>
            <person name="Chen A."/>
            <person name="Palaniappan K."/>
            <person name="Land M."/>
            <person name="Hauser L."/>
            <person name="Brambilla E.M."/>
            <person name="Rohde M."/>
            <person name="Mwirichia R."/>
            <person name="Sikorski J."/>
            <person name="Tindall B.J."/>
            <person name="Goker M."/>
            <person name="Bristow J."/>
            <person name="Eisen J.A."/>
            <person name="Markowitz V."/>
            <person name="Hugenholtz P."/>
            <person name="Klenk H.P."/>
            <person name="Kyrpides N.C."/>
        </authorList>
    </citation>
    <scope>NUCLEOTIDE SEQUENCE [LARGE SCALE GENOMIC DNA]</scope>
    <source>
        <strain evidence="2">DSM 16823 / RW262 / RW262</strain>
    </source>
</reference>
<dbReference type="AlphaFoldDB" id="F2IJ36"/>
<dbReference type="STRING" id="755732.Fluta_1907"/>
<reference evidence="2" key="2">
    <citation type="submission" date="2011-02" db="EMBL/GenBank/DDBJ databases">
        <title>The complete genome of Fluviicola taffensis DSM 16823.</title>
        <authorList>
            <consortium name="US DOE Joint Genome Institute (JGI-PGF)"/>
            <person name="Lucas S."/>
            <person name="Copeland A."/>
            <person name="Lapidus A."/>
            <person name="Bruce D."/>
            <person name="Goodwin L."/>
            <person name="Pitluck S."/>
            <person name="Kyrpides N."/>
            <person name="Mavromatis K."/>
            <person name="Ivanova N."/>
            <person name="Mikhailova N."/>
            <person name="Pagani I."/>
            <person name="Chertkov O."/>
            <person name="Detter J.C."/>
            <person name="Han C."/>
            <person name="Tapia R."/>
            <person name="Land M."/>
            <person name="Hauser L."/>
            <person name="Markowitz V."/>
            <person name="Cheng J.-F."/>
            <person name="Hugenholtz P."/>
            <person name="Woyke T."/>
            <person name="Wu D."/>
            <person name="Tindall B."/>
            <person name="Pomrenke H.G."/>
            <person name="Brambilla E."/>
            <person name="Klenk H.-P."/>
            <person name="Eisen J.A."/>
        </authorList>
    </citation>
    <scope>NUCLEOTIDE SEQUENCE [LARGE SCALE GENOMIC DNA]</scope>
    <source>
        <strain evidence="2">DSM 16823 / RW262 / RW262</strain>
    </source>
</reference>
<sequence length="49" mass="5671" precursor="true">MRNLLFTLFVVLIASCKKLDKDNPIEFKIKAHIPYSDEPISGVKYTIFL</sequence>
<dbReference type="Proteomes" id="UP000007463">
    <property type="component" value="Chromosome"/>
</dbReference>
<dbReference type="HOGENOM" id="CLU_3135947_0_0_10"/>
<proteinExistence type="predicted"/>
<gene>
    <name evidence="1" type="ordered locus">Fluta_1907</name>
</gene>
<dbReference type="RefSeq" id="WP_013686664.1">
    <property type="nucleotide sequence ID" value="NC_015321.1"/>
</dbReference>
<keyword evidence="2" id="KW-1185">Reference proteome</keyword>